<dbReference type="Proteomes" id="UP001301216">
    <property type="component" value="Unassembled WGS sequence"/>
</dbReference>
<protein>
    <submittedName>
        <fullName evidence="2">S8 family peptidase</fullName>
    </submittedName>
</protein>
<evidence type="ECO:0000313" key="3">
    <source>
        <dbReference type="Proteomes" id="UP001301216"/>
    </source>
</evidence>
<name>A0ABT3QRY3_9HYPH</name>
<dbReference type="EMBL" id="JAPHAV010000010">
    <property type="protein sequence ID" value="MCX2698342.1"/>
    <property type="molecule type" value="Genomic_DNA"/>
</dbReference>
<proteinExistence type="predicted"/>
<dbReference type="RefSeq" id="WP_265986069.1">
    <property type="nucleotide sequence ID" value="NZ_JAPHAV010000010.1"/>
</dbReference>
<comment type="caution">
    <text evidence="2">The sequence shown here is derived from an EMBL/GenBank/DDBJ whole genome shotgun (WGS) entry which is preliminary data.</text>
</comment>
<sequence length="838" mass="93140">MPDFVLPHLDISNRHQASLFKSPPRNMGSGSAPRVREEHGALLLAQLRAAFQEIVEAPLPDERFERSDGAYYEVELRKGSDAENLDKKRSGILSGATKRDVETEKLTAVLFVPDESLPVLETILEDYRAGPLTAKDKPQHNSYVEPIEAIRRARLMTFWTDNPDALPDDPQVQIWWELWCTRGFEGEVLRVLERLECQIADEDYRLTFPETIVVPVFARRTDIEVVLFASKGITELRRGSDSPSFFVEEERENQHDWAGDLADRVVWPGADTPRVCLLDTGVNRAHVLIEPALAEGDLLSVNPDWVPTDNQVRSHGTEMAGLALHGDLFAALQDQGEKSLHHRLESVRIMPADGFPPNEAARLGTITSTAVALAEIKNPDFDRVFCMAITNKDVSGERGTSWSASIDRAAIGKMEGDDANAPHRLFLISAGNVPAVMNFADLQPLENYPIEDPAQAWNAMTVGGYTQKQIIDDDGLDGYQPMAPTGELSPYSRNSLAWVQGKTPVKPEIVMEAGNRARSSNGQSLVSCPSLELLTTGSEVDRLPIASFAATSAATALASRLAARIKSEHPDYWPETIRALMVHSAEWTDPMWQRLQATDSLREKQRLARCFGYGVPSYKRATASAKEHLALVAQQAIQPYRKKVIIKDGKKSYSVGFNECHYYPLPWPKALLEQYADNNFILKVTLSYFIEPNPGRAAAIDPQKYQSFGLRFDLKRSQETEIQFRTGINAEETLPADLAAVSRPNDSGWQFGPSSISAGSIHCDQWIGSGARLASRDLICVKPVGGWWKERNRAEICEQQARYALIVTLASPEVGIDLYTPIAAEIMPKVPVEIEFTE</sequence>
<dbReference type="InterPro" id="IPR036852">
    <property type="entry name" value="Peptidase_S8/S53_dom_sf"/>
</dbReference>
<dbReference type="Gene3D" id="3.40.50.200">
    <property type="entry name" value="Peptidase S8/S53 domain"/>
    <property type="match status" value="1"/>
</dbReference>
<accession>A0ABT3QRY3</accession>
<dbReference type="CDD" id="cd04847">
    <property type="entry name" value="Peptidases_S8_Subtilisin_like_2"/>
    <property type="match status" value="1"/>
</dbReference>
<dbReference type="InterPro" id="IPR034074">
    <property type="entry name" value="Y4bN_pept_dom"/>
</dbReference>
<organism evidence="2 3">
    <name type="scientific">Ochrobactrum chromiisoli</name>
    <dbReference type="NCBI Taxonomy" id="2993941"/>
    <lineage>
        <taxon>Bacteria</taxon>
        <taxon>Pseudomonadati</taxon>
        <taxon>Pseudomonadota</taxon>
        <taxon>Alphaproteobacteria</taxon>
        <taxon>Hyphomicrobiales</taxon>
        <taxon>Brucellaceae</taxon>
        <taxon>Brucella/Ochrobactrum group</taxon>
        <taxon>Ochrobactrum</taxon>
    </lineage>
</organism>
<reference evidence="2 3" key="1">
    <citation type="submission" date="2022-11" db="EMBL/GenBank/DDBJ databases">
        <title>Brucella sp. YY2X, whole genome shotgun sequencing project.</title>
        <authorList>
            <person name="Yang Y."/>
        </authorList>
    </citation>
    <scope>NUCLEOTIDE SEQUENCE [LARGE SCALE GENOMIC DNA]</scope>
    <source>
        <strain evidence="2 3">YY2X</strain>
    </source>
</reference>
<dbReference type="Pfam" id="PF00082">
    <property type="entry name" value="Peptidase_S8"/>
    <property type="match status" value="1"/>
</dbReference>
<gene>
    <name evidence="2" type="ORF">OPR82_16500</name>
</gene>
<evidence type="ECO:0000259" key="1">
    <source>
        <dbReference type="Pfam" id="PF00082"/>
    </source>
</evidence>
<dbReference type="InterPro" id="IPR000209">
    <property type="entry name" value="Peptidase_S8/S53_dom"/>
</dbReference>
<dbReference type="SUPFAM" id="SSF52743">
    <property type="entry name" value="Subtilisin-like"/>
    <property type="match status" value="1"/>
</dbReference>
<keyword evidence="3" id="KW-1185">Reference proteome</keyword>
<evidence type="ECO:0000313" key="2">
    <source>
        <dbReference type="EMBL" id="MCX2698342.1"/>
    </source>
</evidence>
<feature type="domain" description="Peptidase S8/S53" evidence="1">
    <location>
        <begin position="274"/>
        <end position="614"/>
    </location>
</feature>